<dbReference type="GO" id="GO:0016887">
    <property type="term" value="F:ATP hydrolysis activity"/>
    <property type="evidence" value="ECO:0007669"/>
    <property type="project" value="InterPro"/>
</dbReference>
<evidence type="ECO:0000313" key="3">
    <source>
        <dbReference type="EMBL" id="ACU77418.1"/>
    </source>
</evidence>
<dbReference type="PANTHER" id="PTHR30486:SF6">
    <property type="entry name" value="TYPE IV PILUS RETRACTATION ATPASE PILT"/>
    <property type="match status" value="1"/>
</dbReference>
<feature type="domain" description="Bacterial type II secretion system protein E" evidence="2">
    <location>
        <begin position="96"/>
        <end position="368"/>
    </location>
</feature>
<proteinExistence type="inferred from homology"/>
<dbReference type="CDD" id="cd01130">
    <property type="entry name" value="VirB11-like_ATPase"/>
    <property type="match status" value="1"/>
</dbReference>
<comment type="similarity">
    <text evidence="1">Belongs to the GSP E family.</text>
</comment>
<dbReference type="PANTHER" id="PTHR30486">
    <property type="entry name" value="TWITCHING MOTILITY PROTEIN PILT"/>
    <property type="match status" value="1"/>
</dbReference>
<dbReference type="Pfam" id="PF00437">
    <property type="entry name" value="T2SSE"/>
    <property type="match status" value="1"/>
</dbReference>
<dbReference type="KEGG" id="cai:Caci_8599"/>
<accession>C7PYU6</accession>
<dbReference type="Proteomes" id="UP000000851">
    <property type="component" value="Chromosome"/>
</dbReference>
<reference evidence="3 4" key="1">
    <citation type="journal article" date="2009" name="Stand. Genomic Sci.">
        <title>Complete genome sequence of Catenulispora acidiphila type strain (ID 139908).</title>
        <authorList>
            <person name="Copeland A."/>
            <person name="Lapidus A."/>
            <person name="Glavina Del Rio T."/>
            <person name="Nolan M."/>
            <person name="Lucas S."/>
            <person name="Chen F."/>
            <person name="Tice H."/>
            <person name="Cheng J.F."/>
            <person name="Bruce D."/>
            <person name="Goodwin L."/>
            <person name="Pitluck S."/>
            <person name="Mikhailova N."/>
            <person name="Pati A."/>
            <person name="Ivanova N."/>
            <person name="Mavromatis K."/>
            <person name="Chen A."/>
            <person name="Palaniappan K."/>
            <person name="Chain P."/>
            <person name="Land M."/>
            <person name="Hauser L."/>
            <person name="Chang Y.J."/>
            <person name="Jeffries C.D."/>
            <person name="Chertkov O."/>
            <person name="Brettin T."/>
            <person name="Detter J.C."/>
            <person name="Han C."/>
            <person name="Ali Z."/>
            <person name="Tindall B.J."/>
            <person name="Goker M."/>
            <person name="Bristow J."/>
            <person name="Eisen J.A."/>
            <person name="Markowitz V."/>
            <person name="Hugenholtz P."/>
            <person name="Kyrpides N.C."/>
            <person name="Klenk H.P."/>
        </authorList>
    </citation>
    <scope>NUCLEOTIDE SEQUENCE [LARGE SCALE GENOMIC DNA]</scope>
    <source>
        <strain evidence="4">DSM 44928 / JCM 14897 / NBRC 102108 / NRRL B-24433 / ID139908</strain>
    </source>
</reference>
<dbReference type="InterPro" id="IPR001482">
    <property type="entry name" value="T2SS/T4SS_dom"/>
</dbReference>
<evidence type="ECO:0000256" key="1">
    <source>
        <dbReference type="ARBA" id="ARBA00006611"/>
    </source>
</evidence>
<organism evidence="3 4">
    <name type="scientific">Catenulispora acidiphila (strain DSM 44928 / JCM 14897 / NBRC 102108 / NRRL B-24433 / ID139908)</name>
    <dbReference type="NCBI Taxonomy" id="479433"/>
    <lineage>
        <taxon>Bacteria</taxon>
        <taxon>Bacillati</taxon>
        <taxon>Actinomycetota</taxon>
        <taxon>Actinomycetes</taxon>
        <taxon>Catenulisporales</taxon>
        <taxon>Catenulisporaceae</taxon>
        <taxon>Catenulispora</taxon>
    </lineage>
</organism>
<dbReference type="InParanoid" id="C7PYU6"/>
<dbReference type="Gene3D" id="3.30.450.380">
    <property type="match status" value="1"/>
</dbReference>
<name>C7PYU6_CATAD</name>
<evidence type="ECO:0000259" key="2">
    <source>
        <dbReference type="Pfam" id="PF00437"/>
    </source>
</evidence>
<keyword evidence="4" id="KW-1185">Reference proteome</keyword>
<sequence length="431" mass="45906">MTPSLGSVAEVTAVVARRLSLTVRAEQDRTGGVIPSARRRELAEELIAAEVRIRLSAVGQRSGTGLADEAAALEKSVTDALCAMGGLQPYLDMPDVENINATGSDQVFLRFSDGRRERGAFPVADSDADLIDLIRTAAARVGHEERRFDRGAPMLSLQLPDGSRLFAVMAVTKRPCISVRRHRYPKATLSDLVALGTVDAGLAAFLSAAVRAKLNILIAGGTGAGKTTMLRALASEMDPTERLVTIEDALELGLDTDPDRHWDVVPMQAREANSEGRGVISQAELVRAGLRMSPDRVIVGEIRGAEVIPMCNAMSQGNDGSMATLHASTSRGVFAKLAAYAAQAPERLDLPSTNLLVANALHLVVQLDQAPDGTRVVSSVLEITGADGAMVVANEIFRPGPDRRAVPATPPSRLAQLERAGFDPATFRRLR</sequence>
<dbReference type="AlphaFoldDB" id="C7PYU6"/>
<dbReference type="EMBL" id="CP001700">
    <property type="protein sequence ID" value="ACU77418.1"/>
    <property type="molecule type" value="Genomic_DNA"/>
</dbReference>
<evidence type="ECO:0000313" key="4">
    <source>
        <dbReference type="Proteomes" id="UP000000851"/>
    </source>
</evidence>
<dbReference type="SUPFAM" id="SSF52540">
    <property type="entry name" value="P-loop containing nucleoside triphosphate hydrolases"/>
    <property type="match status" value="1"/>
</dbReference>
<dbReference type="STRING" id="479433.Caci_8599"/>
<dbReference type="HOGENOM" id="CLU_005379_6_0_11"/>
<protein>
    <submittedName>
        <fullName evidence="3">Type II secretion system protein E</fullName>
    </submittedName>
</protein>
<dbReference type="InterPro" id="IPR027417">
    <property type="entry name" value="P-loop_NTPase"/>
</dbReference>
<gene>
    <name evidence="3" type="ordered locus">Caci_8599</name>
</gene>
<dbReference type="InterPro" id="IPR050921">
    <property type="entry name" value="T4SS_GSP_E_ATPase"/>
</dbReference>
<dbReference type="eggNOG" id="COG4962">
    <property type="taxonomic scope" value="Bacteria"/>
</dbReference>
<dbReference type="Gene3D" id="3.40.50.300">
    <property type="entry name" value="P-loop containing nucleotide triphosphate hydrolases"/>
    <property type="match status" value="1"/>
</dbReference>